<organism evidence="2 3">
    <name type="scientific">Actinomycetospora aurantiaca</name>
    <dbReference type="NCBI Taxonomy" id="3129233"/>
    <lineage>
        <taxon>Bacteria</taxon>
        <taxon>Bacillati</taxon>
        <taxon>Actinomycetota</taxon>
        <taxon>Actinomycetes</taxon>
        <taxon>Pseudonocardiales</taxon>
        <taxon>Pseudonocardiaceae</taxon>
        <taxon>Actinomycetospora</taxon>
    </lineage>
</organism>
<dbReference type="Proteomes" id="UP001385809">
    <property type="component" value="Unassembled WGS sequence"/>
</dbReference>
<dbReference type="EMBL" id="JBBEGN010000024">
    <property type="protein sequence ID" value="MEJ2871519.1"/>
    <property type="molecule type" value="Genomic_DNA"/>
</dbReference>
<proteinExistence type="predicted"/>
<gene>
    <name evidence="2" type="ORF">WCD74_27415</name>
</gene>
<feature type="transmembrane region" description="Helical" evidence="1">
    <location>
        <begin position="12"/>
        <end position="30"/>
    </location>
</feature>
<feature type="transmembrane region" description="Helical" evidence="1">
    <location>
        <begin position="131"/>
        <end position="151"/>
    </location>
</feature>
<protein>
    <recommendedName>
        <fullName evidence="4">Glycosyltransferase RgtA/B/C/D-like domain-containing protein</fullName>
    </recommendedName>
</protein>
<name>A0ABU8MW37_9PSEU</name>
<feature type="transmembrane region" description="Helical" evidence="1">
    <location>
        <begin position="105"/>
        <end position="124"/>
    </location>
</feature>
<reference evidence="2 3" key="1">
    <citation type="submission" date="2024-03" db="EMBL/GenBank/DDBJ databases">
        <title>Actinomycetospora sp. OC33-EN08, a novel actinomycete isolated from wild orchid (Aerides multiflora).</title>
        <authorList>
            <person name="Suriyachadkun C."/>
        </authorList>
    </citation>
    <scope>NUCLEOTIDE SEQUENCE [LARGE SCALE GENOMIC DNA]</scope>
    <source>
        <strain evidence="2 3">OC33-EN08</strain>
    </source>
</reference>
<sequence>MTGPPSGRARALTAVGAGLSAVAVVLLGLGSRGVEDNGDGFRLICGEGLVPRTVDGIASWKGGVVTDFALASAPTCAESAPSSARLVLRTAVLLSEDTLDLRTVGLLYALLVGLVVGLAAWAATATGLRRALVLVVPVAPLALPWFSRFFVSTYVEPAGLLGTVAVGCGLAAFLAARHAAPGDRAAALALVAVGGLVAGTAKPAYLPVLAVAVAVVAVGSRSLVRRGRQRWVPVVVVAVLVAGAAAPVGAALRFQAIAYESANVHDLAFTLVLPELGPGATTDLALPPEAAAYTGTGFFNGPPHPSAAWWREAVLTRPDATRARVHRTLASEPAAVVRAIGVGLRATVRADLPYLASGPAVTNRLSPLGGDPGWSGARQSDFRRVLDAGGWWQWLPALLVAACLAVGWRRTPWCRAAGLAGVTALGLVAAAVFGDGYFELFKHVWPASYVLIVAALCLVGAGLSITVRTKRVRRALTGPTLANRAH</sequence>
<keyword evidence="3" id="KW-1185">Reference proteome</keyword>
<feature type="transmembrane region" description="Helical" evidence="1">
    <location>
        <begin position="204"/>
        <end position="224"/>
    </location>
</feature>
<dbReference type="RefSeq" id="WP_337698089.1">
    <property type="nucleotide sequence ID" value="NZ_JBBEGN010000024.1"/>
</dbReference>
<feature type="transmembrane region" description="Helical" evidence="1">
    <location>
        <begin position="231"/>
        <end position="252"/>
    </location>
</feature>
<evidence type="ECO:0000313" key="3">
    <source>
        <dbReference type="Proteomes" id="UP001385809"/>
    </source>
</evidence>
<feature type="transmembrane region" description="Helical" evidence="1">
    <location>
        <begin position="416"/>
        <end position="434"/>
    </location>
</feature>
<feature type="transmembrane region" description="Helical" evidence="1">
    <location>
        <begin position="157"/>
        <end position="175"/>
    </location>
</feature>
<keyword evidence="1" id="KW-0472">Membrane</keyword>
<keyword evidence="1" id="KW-0812">Transmembrane</keyword>
<accession>A0ABU8MW37</accession>
<evidence type="ECO:0000313" key="2">
    <source>
        <dbReference type="EMBL" id="MEJ2871519.1"/>
    </source>
</evidence>
<evidence type="ECO:0008006" key="4">
    <source>
        <dbReference type="Google" id="ProtNLM"/>
    </source>
</evidence>
<feature type="transmembrane region" description="Helical" evidence="1">
    <location>
        <begin position="446"/>
        <end position="467"/>
    </location>
</feature>
<comment type="caution">
    <text evidence="2">The sequence shown here is derived from an EMBL/GenBank/DDBJ whole genome shotgun (WGS) entry which is preliminary data.</text>
</comment>
<feature type="transmembrane region" description="Helical" evidence="1">
    <location>
        <begin position="391"/>
        <end position="409"/>
    </location>
</feature>
<feature type="transmembrane region" description="Helical" evidence="1">
    <location>
        <begin position="182"/>
        <end position="198"/>
    </location>
</feature>
<evidence type="ECO:0000256" key="1">
    <source>
        <dbReference type="SAM" id="Phobius"/>
    </source>
</evidence>
<keyword evidence="1" id="KW-1133">Transmembrane helix</keyword>